<dbReference type="Pfam" id="PF07992">
    <property type="entry name" value="Pyr_redox_2"/>
    <property type="match status" value="1"/>
</dbReference>
<evidence type="ECO:0000259" key="4">
    <source>
        <dbReference type="PROSITE" id="PS51379"/>
    </source>
</evidence>
<dbReference type="PANTHER" id="PTHR42783">
    <property type="entry name" value="GLUTAMATE SYNTHASE [NADPH] SMALL CHAIN"/>
    <property type="match status" value="1"/>
</dbReference>
<dbReference type="PANTHER" id="PTHR42783:SF3">
    <property type="entry name" value="GLUTAMATE SYNTHASE [NADPH] SMALL CHAIN-RELATED"/>
    <property type="match status" value="1"/>
</dbReference>
<dbReference type="InterPro" id="IPR017900">
    <property type="entry name" value="4Fe4S_Fe_S_CS"/>
</dbReference>
<organism evidence="5 6">
    <name type="scientific">Paenirhodobacter populi</name>
    <dbReference type="NCBI Taxonomy" id="2306993"/>
    <lineage>
        <taxon>Bacteria</taxon>
        <taxon>Pseudomonadati</taxon>
        <taxon>Pseudomonadota</taxon>
        <taxon>Alphaproteobacteria</taxon>
        <taxon>Rhodobacterales</taxon>
        <taxon>Rhodobacter group</taxon>
        <taxon>Paenirhodobacter</taxon>
    </lineage>
</organism>
<reference evidence="5 6" key="1">
    <citation type="submission" date="2019-01" db="EMBL/GenBank/DDBJ databases">
        <title>Sinorhodobacter populi sp. nov. isolated from the symptomatic bark tissue of Populus euramericana canker.</title>
        <authorList>
            <person name="Xu G."/>
        </authorList>
    </citation>
    <scope>NUCLEOTIDE SEQUENCE [LARGE SCALE GENOMIC DNA]</scope>
    <source>
        <strain evidence="5 6">SK2B-1</strain>
    </source>
</reference>
<name>A0A443JKJ3_9RHOB</name>
<dbReference type="GO" id="GO:0046872">
    <property type="term" value="F:metal ion binding"/>
    <property type="evidence" value="ECO:0007669"/>
    <property type="project" value="UniProtKB-KW"/>
</dbReference>
<dbReference type="SUPFAM" id="SSF46548">
    <property type="entry name" value="alpha-helical ferredoxin"/>
    <property type="match status" value="1"/>
</dbReference>
<evidence type="ECO:0000256" key="1">
    <source>
        <dbReference type="ARBA" id="ARBA00022723"/>
    </source>
</evidence>
<evidence type="ECO:0000313" key="5">
    <source>
        <dbReference type="EMBL" id="RWR20526.1"/>
    </source>
</evidence>
<dbReference type="Gene3D" id="3.30.70.20">
    <property type="match status" value="1"/>
</dbReference>
<proteinExistence type="predicted"/>
<dbReference type="Pfam" id="PF00037">
    <property type="entry name" value="Fer4"/>
    <property type="match status" value="1"/>
</dbReference>
<reference evidence="5 6" key="2">
    <citation type="submission" date="2019-01" db="EMBL/GenBank/DDBJ databases">
        <authorList>
            <person name="Li Y."/>
        </authorList>
    </citation>
    <scope>NUCLEOTIDE SEQUENCE [LARGE SCALE GENOMIC DNA]</scope>
    <source>
        <strain evidence="5 6">SK2B-1</strain>
    </source>
</reference>
<dbReference type="InterPro" id="IPR017896">
    <property type="entry name" value="4Fe4S_Fe-S-bd"/>
</dbReference>
<gene>
    <name evidence="5" type="ORF">D2T30_11665</name>
</gene>
<dbReference type="PROSITE" id="PS51379">
    <property type="entry name" value="4FE4S_FER_2"/>
    <property type="match status" value="2"/>
</dbReference>
<dbReference type="Gene3D" id="3.50.50.60">
    <property type="entry name" value="FAD/NAD(P)-binding domain"/>
    <property type="match status" value="2"/>
</dbReference>
<keyword evidence="1" id="KW-0479">Metal-binding</keyword>
<dbReference type="Pfam" id="PF14691">
    <property type="entry name" value="Fer4_20"/>
    <property type="match status" value="1"/>
</dbReference>
<dbReference type="Gene3D" id="1.10.1060.10">
    <property type="entry name" value="Alpha-helical ferredoxin"/>
    <property type="match status" value="1"/>
</dbReference>
<dbReference type="InterPro" id="IPR009051">
    <property type="entry name" value="Helical_ferredxn"/>
</dbReference>
<evidence type="ECO:0000313" key="6">
    <source>
        <dbReference type="Proteomes" id="UP000284476"/>
    </source>
</evidence>
<evidence type="ECO:0000256" key="3">
    <source>
        <dbReference type="ARBA" id="ARBA00023014"/>
    </source>
</evidence>
<evidence type="ECO:0000256" key="2">
    <source>
        <dbReference type="ARBA" id="ARBA00023004"/>
    </source>
</evidence>
<dbReference type="GO" id="GO:0016491">
    <property type="term" value="F:oxidoreductase activity"/>
    <property type="evidence" value="ECO:0007669"/>
    <property type="project" value="InterPro"/>
</dbReference>
<keyword evidence="3" id="KW-0411">Iron-sulfur</keyword>
<dbReference type="SUPFAM" id="SSF51971">
    <property type="entry name" value="Nucleotide-binding domain"/>
    <property type="match status" value="1"/>
</dbReference>
<dbReference type="InterPro" id="IPR028261">
    <property type="entry name" value="DPD_II"/>
</dbReference>
<keyword evidence="2" id="KW-0408">Iron</keyword>
<sequence length="555" mass="59131">MSEAIRDIGHAVNLDERHAVGVVRSSHPVYVDLMPPCNDACPAGENIQAWLDHARAGDWHGAWQVMTADNPFPAIHGRVCYHPCEGACNRGSLDGSVSIHAIERYIGDLGNAQGWKVARAPATGKKVLVVGAGPSGLSAAWHLAVRGHGVTILEAGPIAGGMMRFAIPAYRLPRDILAREVARVEELGVRIVLNHPVADILAEQRAGGYDAVYLAIGAQVGRHVDIPARDAARVMDALDLLRAASQGEKPLLGRRVAIYGGGNTAMDAARTARRLGASDAMIIYRRDAAHMPAHAFEAQEAEEEGITFKWLSSIKDMTGENITVEKMAIDDKGKVTPTGEYETLKADSLVLALGQTTDVDFLRGVPGLEFAPDGTLIVGEDMQTGHPGLFAGGDVTPATRSVTNAVGLGKHAARHIDAWLNGTRWEHPPRHPLVSFDDLHLPIFDDALKAKQAETPIEQRTGFQEVMGGLTEAEALHEAGRCLSCGNCYECDNCYAACPEDAITKLGPGLGYSVNLSLCTGCRACFEQCPCHAIDMVPESAPVAVAGPSLSEAVQ</sequence>
<dbReference type="InterPro" id="IPR036188">
    <property type="entry name" value="FAD/NAD-bd_sf"/>
</dbReference>
<dbReference type="PRINTS" id="PR00368">
    <property type="entry name" value="FADPNR"/>
</dbReference>
<dbReference type="GO" id="GO:0051536">
    <property type="term" value="F:iron-sulfur cluster binding"/>
    <property type="evidence" value="ECO:0007669"/>
    <property type="project" value="UniProtKB-KW"/>
</dbReference>
<feature type="domain" description="4Fe-4S ferredoxin-type" evidence="4">
    <location>
        <begin position="510"/>
        <end position="539"/>
    </location>
</feature>
<accession>A0A443JKJ3</accession>
<dbReference type="EMBL" id="SAUZ01000012">
    <property type="protein sequence ID" value="RWR20526.1"/>
    <property type="molecule type" value="Genomic_DNA"/>
</dbReference>
<protein>
    <submittedName>
        <fullName evidence="5">FAD-dependent oxidoreductase</fullName>
    </submittedName>
</protein>
<dbReference type="NCBIfam" id="NF009410">
    <property type="entry name" value="PRK12771.1"/>
    <property type="match status" value="1"/>
</dbReference>
<feature type="domain" description="4Fe-4S ferredoxin-type" evidence="4">
    <location>
        <begin position="479"/>
        <end position="509"/>
    </location>
</feature>
<dbReference type="RefSeq" id="WP_128209001.1">
    <property type="nucleotide sequence ID" value="NZ_JBHRSO010000019.1"/>
</dbReference>
<dbReference type="PRINTS" id="PR00469">
    <property type="entry name" value="PNDRDTASEII"/>
</dbReference>
<dbReference type="InterPro" id="IPR023753">
    <property type="entry name" value="FAD/NAD-binding_dom"/>
</dbReference>
<dbReference type="Proteomes" id="UP000284476">
    <property type="component" value="Unassembled WGS sequence"/>
</dbReference>
<dbReference type="SUPFAM" id="SSF54862">
    <property type="entry name" value="4Fe-4S ferredoxins"/>
    <property type="match status" value="1"/>
</dbReference>
<dbReference type="PROSITE" id="PS00198">
    <property type="entry name" value="4FE4S_FER_1"/>
    <property type="match status" value="1"/>
</dbReference>
<dbReference type="AlphaFoldDB" id="A0A443JKJ3"/>
<comment type="caution">
    <text evidence="5">The sequence shown here is derived from an EMBL/GenBank/DDBJ whole genome shotgun (WGS) entry which is preliminary data.</text>
</comment>